<gene>
    <name evidence="1" type="ORF">ODY93_17280</name>
</gene>
<evidence type="ECO:0000313" key="2">
    <source>
        <dbReference type="Proteomes" id="UP001159075"/>
    </source>
</evidence>
<accession>A0ABT6UFU1</accession>
<sequence>MSTAILQKASFTPDHIPNHRLIKRFLGMAKAYNWRHDKSLLVLRDVLGMRTYIRSSFISAISAVTQCLISFAQYTPVNLGDGKRALFVVPDQVYVSTIAKNCNVSRYTVYRVLDYLSAIGDCETVTTFNPTSKTYSPTKIVLNSSLFTRIGMPYAELQQAVRTLAEHRKEDLAKEKLDTKFITNRIGKELRPSVKRRLGADAEKLLGNVTTDYHGKRNSREAGMSNFMPESMPSSIKESMNAAFVNDDRKSNQTHYAAPKKVIDEDPRFLELRASGMSVSEALAKMKELRALDTLQMKKSK</sequence>
<protein>
    <recommendedName>
        <fullName evidence="3">Replication protein</fullName>
    </recommendedName>
</protein>
<comment type="caution">
    <text evidence="1">The sequence shown here is derived from an EMBL/GenBank/DDBJ whole genome shotgun (WGS) entry which is preliminary data.</text>
</comment>
<keyword evidence="2" id="KW-1185">Reference proteome</keyword>
<dbReference type="EMBL" id="JAOTLW010000020">
    <property type="protein sequence ID" value="MDI5833338.1"/>
    <property type="molecule type" value="Genomic_DNA"/>
</dbReference>
<name>A0ABT6UFU1_9GAMM</name>
<dbReference type="Proteomes" id="UP001159075">
    <property type="component" value="Unassembled WGS sequence"/>
</dbReference>
<dbReference type="RefSeq" id="WP_282679877.1">
    <property type="nucleotide sequence ID" value="NZ_CP106875.1"/>
</dbReference>
<organism evidence="1 2">
    <name type="scientific">Shewanella xiamenensis</name>
    <dbReference type="NCBI Taxonomy" id="332186"/>
    <lineage>
        <taxon>Bacteria</taxon>
        <taxon>Pseudomonadati</taxon>
        <taxon>Pseudomonadota</taxon>
        <taxon>Gammaproteobacteria</taxon>
        <taxon>Alteromonadales</taxon>
        <taxon>Shewanellaceae</taxon>
        <taxon>Shewanella</taxon>
    </lineage>
</organism>
<proteinExistence type="predicted"/>
<evidence type="ECO:0000313" key="1">
    <source>
        <dbReference type="EMBL" id="MDI5833338.1"/>
    </source>
</evidence>
<evidence type="ECO:0008006" key="3">
    <source>
        <dbReference type="Google" id="ProtNLM"/>
    </source>
</evidence>
<reference evidence="1 2" key="1">
    <citation type="submission" date="2022-09" db="EMBL/GenBank/DDBJ databases">
        <title>The outer-membrane cytochrome OmcA is essential for infection of Shewanella oneidensis by a zebrafish-associated bacteriophage.</title>
        <authorList>
            <person name="Grenfell A.W."/>
            <person name="Intile P."/>
            <person name="Mcfarlane J."/>
            <person name="Leung D."/>
            <person name="Abdalla K."/>
            <person name="Wold M."/>
            <person name="Kees E."/>
            <person name="Gralnick J."/>
        </authorList>
    </citation>
    <scope>NUCLEOTIDE SEQUENCE [LARGE SCALE GENOMIC DNA]</scope>
    <source>
        <strain evidence="1 2">NF-5</strain>
    </source>
</reference>